<dbReference type="AlphaFoldDB" id="A0AAV1LQ54"/>
<dbReference type="Proteomes" id="UP001314205">
    <property type="component" value="Unassembled WGS sequence"/>
</dbReference>
<evidence type="ECO:0000313" key="1">
    <source>
        <dbReference type="EMBL" id="CAK1597575.1"/>
    </source>
</evidence>
<sequence>MAEEEDDSDDYDEDGHSKSDNSFLYYINLCKSIVDSIQQQLNIKRKDKSAHVWNPETIQNCKRGTKESGPEVGGGEDDFIPFFKPGYLRLYPEHCTNTDFKVFVESQDKQVKLGNKSPVYLNHIFTSEVKGVVALHRVNANKIAVVFKQYNTANNFITNTDFLTKHNLKAHIPAAQIEKTGIIRYVPTNISNKELYTKLSSIYEIISVRRFTKKVGQSTVGLETVSITFLSNVLPDNIQYDLFSFRVFEYVPPLQQCFRCFKFNHPAKICNGKQRCSICAGEHNFRDCNKKENLCCVNCSGPHLAISKSCPIKMKKILEKKGKITYASVANTIKSSDFPSLPAQSSSIVKTLPSINQNVHKLNKNVKIVNNVNKTVPEPNLNQTQLKAQIANNKNILMAMVQTLVELGNKTDNEPVTTLFIKDLLLKNLSQ</sequence>
<organism evidence="1 2">
    <name type="scientific">Parnassius mnemosyne</name>
    <name type="common">clouded apollo</name>
    <dbReference type="NCBI Taxonomy" id="213953"/>
    <lineage>
        <taxon>Eukaryota</taxon>
        <taxon>Metazoa</taxon>
        <taxon>Ecdysozoa</taxon>
        <taxon>Arthropoda</taxon>
        <taxon>Hexapoda</taxon>
        <taxon>Insecta</taxon>
        <taxon>Pterygota</taxon>
        <taxon>Neoptera</taxon>
        <taxon>Endopterygota</taxon>
        <taxon>Lepidoptera</taxon>
        <taxon>Glossata</taxon>
        <taxon>Ditrysia</taxon>
        <taxon>Papilionoidea</taxon>
        <taxon>Papilionidae</taxon>
        <taxon>Parnassiinae</taxon>
        <taxon>Parnassini</taxon>
        <taxon>Parnassius</taxon>
        <taxon>Driopa</taxon>
    </lineage>
</organism>
<evidence type="ECO:0000313" key="2">
    <source>
        <dbReference type="Proteomes" id="UP001314205"/>
    </source>
</evidence>
<comment type="caution">
    <text evidence="1">The sequence shown here is derived from an EMBL/GenBank/DDBJ whole genome shotgun (WGS) entry which is preliminary data.</text>
</comment>
<keyword evidence="2" id="KW-1185">Reference proteome</keyword>
<gene>
    <name evidence="1" type="ORF">PARMNEM_LOCUS16761</name>
</gene>
<name>A0AAV1LQ54_9NEOP</name>
<dbReference type="EMBL" id="CAVLGL010000095">
    <property type="protein sequence ID" value="CAK1597575.1"/>
    <property type="molecule type" value="Genomic_DNA"/>
</dbReference>
<protein>
    <submittedName>
        <fullName evidence="1">Uncharacterized protein</fullName>
    </submittedName>
</protein>
<accession>A0AAV1LQ54</accession>
<reference evidence="1 2" key="1">
    <citation type="submission" date="2023-11" db="EMBL/GenBank/DDBJ databases">
        <authorList>
            <person name="Hedman E."/>
            <person name="Englund M."/>
            <person name="Stromberg M."/>
            <person name="Nyberg Akerstrom W."/>
            <person name="Nylinder S."/>
            <person name="Jareborg N."/>
            <person name="Kallberg Y."/>
            <person name="Kronander E."/>
        </authorList>
    </citation>
    <scope>NUCLEOTIDE SEQUENCE [LARGE SCALE GENOMIC DNA]</scope>
</reference>
<proteinExistence type="predicted"/>